<keyword evidence="3" id="KW-0479">Metal-binding</keyword>
<dbReference type="PANTHER" id="PTHR43758">
    <property type="entry name" value="7,8-DIHYDRO-8-OXOGUANINE TRIPHOSPHATASE"/>
    <property type="match status" value="1"/>
</dbReference>
<evidence type="ECO:0000256" key="5">
    <source>
        <dbReference type="ARBA" id="ARBA00022842"/>
    </source>
</evidence>
<dbReference type="InterPro" id="IPR015797">
    <property type="entry name" value="NUDIX_hydrolase-like_dom_sf"/>
</dbReference>
<evidence type="ECO:0000256" key="4">
    <source>
        <dbReference type="ARBA" id="ARBA00022801"/>
    </source>
</evidence>
<comment type="cofactor">
    <cofactor evidence="1">
        <name>Mg(2+)</name>
        <dbReference type="ChEBI" id="CHEBI:18420"/>
    </cofactor>
</comment>
<evidence type="ECO:0000313" key="8">
    <source>
        <dbReference type="EMBL" id="AFJ63231.1"/>
    </source>
</evidence>
<reference evidence="8 9" key="1">
    <citation type="journal article" date="2012" name="J. Biotechnol.">
        <title>Genome sequence of the plant growth promoting strain Bacillus amyloliquefaciens subsp. plantarum B9601-Y2 and expression of mersacidin and other secondary metabolites.</title>
        <authorList>
            <person name="He P."/>
            <person name="Hao K."/>
            <person name="Blom J."/>
            <person name="Ruckert C."/>
            <person name="Vater J."/>
            <person name="Mao Z."/>
            <person name="Wu Y."/>
            <person name="Hou M."/>
            <person name="He P."/>
            <person name="He Y."/>
            <person name="Borriss R."/>
        </authorList>
    </citation>
    <scope>NUCLEOTIDE SEQUENCE [LARGE SCALE GENOMIC DNA]</scope>
    <source>
        <strain evidence="8">Y2</strain>
    </source>
</reference>
<dbReference type="AlphaFoldDB" id="I2C9A7"/>
<dbReference type="GO" id="GO:0046872">
    <property type="term" value="F:metal ion binding"/>
    <property type="evidence" value="ECO:0007669"/>
    <property type="project" value="UniProtKB-KW"/>
</dbReference>
<protein>
    <submittedName>
        <fullName evidence="8">Nucleoside triphosphatase</fullName>
    </submittedName>
</protein>
<dbReference type="PROSITE" id="PS00893">
    <property type="entry name" value="NUDIX_BOX"/>
    <property type="match status" value="1"/>
</dbReference>
<dbReference type="InterPro" id="IPR000086">
    <property type="entry name" value="NUDIX_hydrolase_dom"/>
</dbReference>
<dbReference type="NCBIfam" id="TIGR02705">
    <property type="entry name" value="nudix_YtkD"/>
    <property type="match status" value="1"/>
</dbReference>
<dbReference type="CDD" id="cd04665">
    <property type="entry name" value="NUDIX_RppH"/>
    <property type="match status" value="1"/>
</dbReference>
<dbReference type="PROSITE" id="PS51462">
    <property type="entry name" value="NUDIX"/>
    <property type="match status" value="1"/>
</dbReference>
<keyword evidence="4 6" id="KW-0378">Hydrolase</keyword>
<dbReference type="Proteomes" id="UP000002878">
    <property type="component" value="Chromosome"/>
</dbReference>
<gene>
    <name evidence="8" type="primary">ytkD</name>
    <name evidence="8" type="ORF">MUS_3348</name>
</gene>
<dbReference type="EMBL" id="CP003332">
    <property type="protein sequence ID" value="AFJ63231.1"/>
    <property type="molecule type" value="Genomic_DNA"/>
</dbReference>
<dbReference type="GO" id="GO:0005737">
    <property type="term" value="C:cytoplasm"/>
    <property type="evidence" value="ECO:0007669"/>
    <property type="project" value="TreeGrafter"/>
</dbReference>
<keyword evidence="5" id="KW-0460">Magnesium</keyword>
<dbReference type="PRINTS" id="PR00502">
    <property type="entry name" value="NUDIXFAMILY"/>
</dbReference>
<dbReference type="Pfam" id="PF00293">
    <property type="entry name" value="NUDIX"/>
    <property type="match status" value="1"/>
</dbReference>
<dbReference type="GO" id="GO:0016818">
    <property type="term" value="F:hydrolase activity, acting on acid anhydrides, in phosphorus-containing anhydrides"/>
    <property type="evidence" value="ECO:0007669"/>
    <property type="project" value="TreeGrafter"/>
</dbReference>
<evidence type="ECO:0000256" key="6">
    <source>
        <dbReference type="RuleBase" id="RU003476"/>
    </source>
</evidence>
<dbReference type="InterPro" id="IPR020084">
    <property type="entry name" value="NUDIX_hydrolase_CS"/>
</dbReference>
<organism evidence="8 9">
    <name type="scientific">Bacillus amyloliquefaciens (strain Y2)</name>
    <name type="common">Bacillus amyloliquefaciens subsp. plantarum (strain B9601-Y2)</name>
    <dbReference type="NCBI Taxonomy" id="1155777"/>
    <lineage>
        <taxon>Bacteria</taxon>
        <taxon>Bacillati</taxon>
        <taxon>Bacillota</taxon>
        <taxon>Bacilli</taxon>
        <taxon>Bacillales</taxon>
        <taxon>Bacillaceae</taxon>
        <taxon>Bacillus</taxon>
        <taxon>Bacillus amyloliquefaciens group</taxon>
    </lineage>
</organism>
<feature type="domain" description="Nudix hydrolase" evidence="7">
    <location>
        <begin position="18"/>
        <end position="157"/>
    </location>
</feature>
<dbReference type="InterPro" id="IPR020476">
    <property type="entry name" value="Nudix_hydrolase"/>
</dbReference>
<dbReference type="PATRIC" id="fig|1126211.3.peg.3192"/>
<dbReference type="HOGENOM" id="CLU_119467_0_0_9"/>
<accession>I2C9A7</accession>
<sequence length="171" mass="20108">MEDMKERIRGINMYEFKDYYQNTVQLSFEHQPFSDSPKHVWVICRYGDKWLLTEHEDRGFEFPGGKVEPMECAEEAALREVKEETGAAVRHLKYVGQYKVLGREKVIVKNIYFADIEKLEKQADYFETKGPVLFSELPENLPRNKKFSFIMKDSVLPISLKKLKEDGVFQS</sequence>
<evidence type="ECO:0000313" key="9">
    <source>
        <dbReference type="Proteomes" id="UP000002878"/>
    </source>
</evidence>
<evidence type="ECO:0000256" key="1">
    <source>
        <dbReference type="ARBA" id="ARBA00001946"/>
    </source>
</evidence>
<dbReference type="KEGG" id="bqy:MUS_3348"/>
<proteinExistence type="inferred from homology"/>
<dbReference type="InterPro" id="IPR014078">
    <property type="entry name" value="Nudix_YtkD"/>
</dbReference>
<dbReference type="Gene3D" id="3.90.79.10">
    <property type="entry name" value="Nucleoside Triphosphate Pyrophosphohydrolase"/>
    <property type="match status" value="1"/>
</dbReference>
<comment type="similarity">
    <text evidence="2 6">Belongs to the Nudix hydrolase family.</text>
</comment>
<evidence type="ECO:0000259" key="7">
    <source>
        <dbReference type="PROSITE" id="PS51462"/>
    </source>
</evidence>
<evidence type="ECO:0000256" key="2">
    <source>
        <dbReference type="ARBA" id="ARBA00005582"/>
    </source>
</evidence>
<dbReference type="PANTHER" id="PTHR43758:SF8">
    <property type="entry name" value="8-OXO-DGTP DIPHOSPHATASE YTKD-RELATED"/>
    <property type="match status" value="1"/>
</dbReference>
<evidence type="ECO:0000256" key="3">
    <source>
        <dbReference type="ARBA" id="ARBA00022723"/>
    </source>
</evidence>
<dbReference type="SUPFAM" id="SSF55811">
    <property type="entry name" value="Nudix"/>
    <property type="match status" value="1"/>
</dbReference>
<name>I2C9A7_BACAY</name>